<keyword evidence="1" id="KW-0472">Membrane</keyword>
<accession>A0A852VB88</accession>
<sequence>MGDLIEERALRALSAAFDVTAPVIRHDRREFPEGTPFLSLRLPGSADAAVFLDGSRWIYLSEPEHGRMPTQFAAGRLGDDPEIVVRRLVAVLAPPRRDRLPVRLLKAFLLALLTGLGVGMLSVVVMAVLIVGNGYLSETTTAWAYGLGGLFALAAGIWTAARWWRAG</sequence>
<protein>
    <submittedName>
        <fullName evidence="2">Uncharacterized protein</fullName>
    </submittedName>
</protein>
<gene>
    <name evidence="2" type="ORF">HDA43_006541</name>
</gene>
<organism evidence="2 3">
    <name type="scientific">Streptosporangium sandarakinum</name>
    <dbReference type="NCBI Taxonomy" id="1260955"/>
    <lineage>
        <taxon>Bacteria</taxon>
        <taxon>Bacillati</taxon>
        <taxon>Actinomycetota</taxon>
        <taxon>Actinomycetes</taxon>
        <taxon>Streptosporangiales</taxon>
        <taxon>Streptosporangiaceae</taxon>
        <taxon>Streptosporangium</taxon>
    </lineage>
</organism>
<feature type="transmembrane region" description="Helical" evidence="1">
    <location>
        <begin position="142"/>
        <end position="161"/>
    </location>
</feature>
<proteinExistence type="predicted"/>
<dbReference type="AlphaFoldDB" id="A0A852VB88"/>
<evidence type="ECO:0000256" key="1">
    <source>
        <dbReference type="SAM" id="Phobius"/>
    </source>
</evidence>
<reference evidence="2 3" key="1">
    <citation type="submission" date="2020-07" db="EMBL/GenBank/DDBJ databases">
        <title>Sequencing the genomes of 1000 actinobacteria strains.</title>
        <authorList>
            <person name="Klenk H.-P."/>
        </authorList>
    </citation>
    <scope>NUCLEOTIDE SEQUENCE [LARGE SCALE GENOMIC DNA]</scope>
    <source>
        <strain evidence="2 3">DSM 45763</strain>
    </source>
</reference>
<evidence type="ECO:0000313" key="2">
    <source>
        <dbReference type="EMBL" id="NYF44314.1"/>
    </source>
</evidence>
<dbReference type="EMBL" id="JACCCO010000003">
    <property type="protein sequence ID" value="NYF44314.1"/>
    <property type="molecule type" value="Genomic_DNA"/>
</dbReference>
<keyword evidence="3" id="KW-1185">Reference proteome</keyword>
<keyword evidence="1" id="KW-0812">Transmembrane</keyword>
<keyword evidence="1" id="KW-1133">Transmembrane helix</keyword>
<feature type="transmembrane region" description="Helical" evidence="1">
    <location>
        <begin position="107"/>
        <end position="130"/>
    </location>
</feature>
<evidence type="ECO:0000313" key="3">
    <source>
        <dbReference type="Proteomes" id="UP000576393"/>
    </source>
</evidence>
<dbReference type="RefSeq" id="WP_179828336.1">
    <property type="nucleotide sequence ID" value="NZ_JACCCO010000003.1"/>
</dbReference>
<comment type="caution">
    <text evidence="2">The sequence shown here is derived from an EMBL/GenBank/DDBJ whole genome shotgun (WGS) entry which is preliminary data.</text>
</comment>
<dbReference type="Proteomes" id="UP000576393">
    <property type="component" value="Unassembled WGS sequence"/>
</dbReference>
<name>A0A852VB88_9ACTN</name>